<accession>A0A9P4J7H1</accession>
<dbReference type="Gene3D" id="3.40.50.720">
    <property type="entry name" value="NAD(P)-binding Rossmann-like Domain"/>
    <property type="match status" value="1"/>
</dbReference>
<dbReference type="Gene3D" id="3.90.180.10">
    <property type="entry name" value="Medium-chain alcohol dehydrogenases, catalytic domain"/>
    <property type="match status" value="1"/>
</dbReference>
<dbReference type="SMART" id="SM00829">
    <property type="entry name" value="PKS_ER"/>
    <property type="match status" value="1"/>
</dbReference>
<dbReference type="InterPro" id="IPR013149">
    <property type="entry name" value="ADH-like_C"/>
</dbReference>
<dbReference type="AlphaFoldDB" id="A0A9P4J7H1"/>
<dbReference type="EMBL" id="ML996082">
    <property type="protein sequence ID" value="KAF2155510.1"/>
    <property type="molecule type" value="Genomic_DNA"/>
</dbReference>
<evidence type="ECO:0000259" key="4">
    <source>
        <dbReference type="SMART" id="SM00829"/>
    </source>
</evidence>
<evidence type="ECO:0000256" key="1">
    <source>
        <dbReference type="ARBA" id="ARBA00008072"/>
    </source>
</evidence>
<evidence type="ECO:0000256" key="3">
    <source>
        <dbReference type="ARBA" id="ARBA00023002"/>
    </source>
</evidence>
<dbReference type="InterPro" id="IPR013154">
    <property type="entry name" value="ADH-like_N"/>
</dbReference>
<dbReference type="InterPro" id="IPR020843">
    <property type="entry name" value="ER"/>
</dbReference>
<dbReference type="SUPFAM" id="SSF50129">
    <property type="entry name" value="GroES-like"/>
    <property type="match status" value="1"/>
</dbReference>
<dbReference type="Pfam" id="PF08240">
    <property type="entry name" value="ADH_N"/>
    <property type="match status" value="1"/>
</dbReference>
<reference evidence="5" key="1">
    <citation type="journal article" date="2020" name="Stud. Mycol.">
        <title>101 Dothideomycetes genomes: a test case for predicting lifestyles and emergence of pathogens.</title>
        <authorList>
            <person name="Haridas S."/>
            <person name="Albert R."/>
            <person name="Binder M."/>
            <person name="Bloem J."/>
            <person name="Labutti K."/>
            <person name="Salamov A."/>
            <person name="Andreopoulos B."/>
            <person name="Baker S."/>
            <person name="Barry K."/>
            <person name="Bills G."/>
            <person name="Bluhm B."/>
            <person name="Cannon C."/>
            <person name="Castanera R."/>
            <person name="Culley D."/>
            <person name="Daum C."/>
            <person name="Ezra D."/>
            <person name="Gonzalez J."/>
            <person name="Henrissat B."/>
            <person name="Kuo A."/>
            <person name="Liang C."/>
            <person name="Lipzen A."/>
            <person name="Lutzoni F."/>
            <person name="Magnuson J."/>
            <person name="Mondo S."/>
            <person name="Nolan M."/>
            <person name="Ohm R."/>
            <person name="Pangilinan J."/>
            <person name="Park H.-J."/>
            <person name="Ramirez L."/>
            <person name="Alfaro M."/>
            <person name="Sun H."/>
            <person name="Tritt A."/>
            <person name="Yoshinaga Y."/>
            <person name="Zwiers L.-H."/>
            <person name="Turgeon B."/>
            <person name="Goodwin S."/>
            <person name="Spatafora J."/>
            <person name="Crous P."/>
            <person name="Grigoriev I."/>
        </authorList>
    </citation>
    <scope>NUCLEOTIDE SEQUENCE</scope>
    <source>
        <strain evidence="5">CBS 260.36</strain>
    </source>
</reference>
<dbReference type="OrthoDB" id="48317at2759"/>
<name>A0A9P4J7H1_9PEZI</name>
<dbReference type="SUPFAM" id="SSF51735">
    <property type="entry name" value="NAD(P)-binding Rossmann-fold domains"/>
    <property type="match status" value="1"/>
</dbReference>
<dbReference type="InterPro" id="IPR036291">
    <property type="entry name" value="NAD(P)-bd_dom_sf"/>
</dbReference>
<comment type="subunit">
    <text evidence="2">Monomer.</text>
</comment>
<keyword evidence="3" id="KW-0560">Oxidoreductase</keyword>
<gene>
    <name evidence="5" type="ORF">K461DRAFT_310198</name>
</gene>
<dbReference type="InterPro" id="IPR011032">
    <property type="entry name" value="GroES-like_sf"/>
</dbReference>
<evidence type="ECO:0000256" key="2">
    <source>
        <dbReference type="ARBA" id="ARBA00011245"/>
    </source>
</evidence>
<proteinExistence type="inferred from homology"/>
<evidence type="ECO:0000313" key="5">
    <source>
        <dbReference type="EMBL" id="KAF2155510.1"/>
    </source>
</evidence>
<dbReference type="Proteomes" id="UP000799439">
    <property type="component" value="Unassembled WGS sequence"/>
</dbReference>
<dbReference type="InterPro" id="IPR047122">
    <property type="entry name" value="Trans-enoyl_RdTase-like"/>
</dbReference>
<dbReference type="PANTHER" id="PTHR45348:SF2">
    <property type="entry name" value="ZINC-TYPE ALCOHOL DEHYDROGENASE-LIKE PROTEIN C2E1P3.01"/>
    <property type="match status" value="1"/>
</dbReference>
<dbReference type="GO" id="GO:0016651">
    <property type="term" value="F:oxidoreductase activity, acting on NAD(P)H"/>
    <property type="evidence" value="ECO:0007669"/>
    <property type="project" value="InterPro"/>
</dbReference>
<dbReference type="CDD" id="cd08249">
    <property type="entry name" value="enoyl_reductase_like"/>
    <property type="match status" value="1"/>
</dbReference>
<comment type="similarity">
    <text evidence="1">Belongs to the zinc-containing alcohol dehydrogenase family.</text>
</comment>
<dbReference type="Pfam" id="PF00107">
    <property type="entry name" value="ADH_zinc_N"/>
    <property type="match status" value="1"/>
</dbReference>
<comment type="caution">
    <text evidence="5">The sequence shown here is derived from an EMBL/GenBank/DDBJ whole genome shotgun (WGS) entry which is preliminary data.</text>
</comment>
<sequence>MNSAIVNQAAWVVAEKAHPMEVRRGPTPAPNANEVVIKVIYAAVNPTDYKMQFEPYFQMEYPFVFGTDVSGIVFQIGSNVTKFKIGQRVIGHCDSLMTRKSTNAGFQLYSTCREGLVSAVPDNVPLSNAAVLPLAVDTAAGALFLKLGLPLPSLNPKQTTSTILIWGGASSVGSCAIQLAVAAGLRVITTASKSNFDYVRALGASQTFDYHDEDSVKQIKNTLKIGDKVVDCIGLASTQGKCADILHAIGGGDLPVVLWPQGDFPEDVQPRLVNGLATGFTSDELGSWGPGAAEIGQALWHDYIPKALAEGHFQAKPDPFVIEGGLAKVQEAVDMLRNGVSAKKIVIEVQAES</sequence>
<organism evidence="5 6">
    <name type="scientific">Myriangium duriaei CBS 260.36</name>
    <dbReference type="NCBI Taxonomy" id="1168546"/>
    <lineage>
        <taxon>Eukaryota</taxon>
        <taxon>Fungi</taxon>
        <taxon>Dikarya</taxon>
        <taxon>Ascomycota</taxon>
        <taxon>Pezizomycotina</taxon>
        <taxon>Dothideomycetes</taxon>
        <taxon>Dothideomycetidae</taxon>
        <taxon>Myriangiales</taxon>
        <taxon>Myriangiaceae</taxon>
        <taxon>Myriangium</taxon>
    </lineage>
</organism>
<protein>
    <submittedName>
        <fullName evidence="5">Quinone oxidoreductase</fullName>
    </submittedName>
</protein>
<dbReference type="PANTHER" id="PTHR45348">
    <property type="entry name" value="HYPOTHETICAL OXIDOREDUCTASE (EUROFUNG)"/>
    <property type="match status" value="1"/>
</dbReference>
<evidence type="ECO:0000313" key="6">
    <source>
        <dbReference type="Proteomes" id="UP000799439"/>
    </source>
</evidence>
<keyword evidence="6" id="KW-1185">Reference proteome</keyword>
<feature type="domain" description="Enoyl reductase (ER)" evidence="4">
    <location>
        <begin position="17"/>
        <end position="347"/>
    </location>
</feature>